<evidence type="ECO:0000256" key="2">
    <source>
        <dbReference type="SAM" id="Phobius"/>
    </source>
</evidence>
<organism evidence="3 4">
    <name type="scientific">Kipferlia bialata</name>
    <dbReference type="NCBI Taxonomy" id="797122"/>
    <lineage>
        <taxon>Eukaryota</taxon>
        <taxon>Metamonada</taxon>
        <taxon>Carpediemonas-like organisms</taxon>
        <taxon>Kipferlia</taxon>
    </lineage>
</organism>
<evidence type="ECO:0000313" key="4">
    <source>
        <dbReference type="Proteomes" id="UP000265618"/>
    </source>
</evidence>
<proteinExistence type="predicted"/>
<keyword evidence="2" id="KW-1133">Transmembrane helix</keyword>
<keyword evidence="2" id="KW-0472">Membrane</keyword>
<comment type="caution">
    <text evidence="3">The sequence shown here is derived from an EMBL/GenBank/DDBJ whole genome shotgun (WGS) entry which is preliminary data.</text>
</comment>
<dbReference type="Proteomes" id="UP000265618">
    <property type="component" value="Unassembled WGS sequence"/>
</dbReference>
<keyword evidence="2" id="KW-0812">Transmembrane</keyword>
<feature type="region of interest" description="Disordered" evidence="1">
    <location>
        <begin position="324"/>
        <end position="355"/>
    </location>
</feature>
<accession>A0A9K3GI94</accession>
<dbReference type="EMBL" id="BDIP01001709">
    <property type="protein sequence ID" value="GIQ84974.1"/>
    <property type="molecule type" value="Genomic_DNA"/>
</dbReference>
<evidence type="ECO:0000256" key="1">
    <source>
        <dbReference type="SAM" id="MobiDB-lite"/>
    </source>
</evidence>
<gene>
    <name evidence="3" type="ORF">KIPB_006574</name>
</gene>
<feature type="compositionally biased region" description="Basic and acidic residues" evidence="1">
    <location>
        <begin position="324"/>
        <end position="333"/>
    </location>
</feature>
<evidence type="ECO:0000313" key="3">
    <source>
        <dbReference type="EMBL" id="GIQ84974.1"/>
    </source>
</evidence>
<sequence>MGCASRGRGSPPTLQRFILGVCCVLLGAVLGGGVSSVSPTLSVSVGVGPAYLLFGRGAHTSSPTYIIGPAHVLAHVGVGVLGAVLQCLLWVPRGLRLSMALDSVLAVCVSTTVLSFYSLLPTFRPGCSLSRPIAILPPLALYLYSALSATLLGLVDVHVLQRLRVAGALLGIDTPTLCPATACVVRHMGVEAISCNLTFLAVYPTGTLHLSPLSLPTCLSLSLWALASGTLCYLCPWVTGSWVLLLLVGVFRHWVCMQDRGDGSGVEGQEREGSLTALFILYLLTVSHLCEWGEDDTESARKLLFVALCSLPININSLSLRPIGREREGERPSGKGMTQTLAGPPPIPDRHPLAGTPLGAKGGTWALSHSAYAVPRAILRQEARADAMEADIRVRVQVDAFRNKCNSLFVSGELTFESLTAEVWRLTAIYGI</sequence>
<feature type="transmembrane region" description="Helical" evidence="2">
    <location>
        <begin position="66"/>
        <end position="91"/>
    </location>
</feature>
<protein>
    <submittedName>
        <fullName evidence="3">Uncharacterized protein</fullName>
    </submittedName>
</protein>
<name>A0A9K3GI94_9EUKA</name>
<feature type="transmembrane region" description="Helical" evidence="2">
    <location>
        <begin position="140"/>
        <end position="160"/>
    </location>
</feature>
<feature type="transmembrane region" description="Helical" evidence="2">
    <location>
        <begin position="231"/>
        <end position="255"/>
    </location>
</feature>
<dbReference type="AlphaFoldDB" id="A0A9K3GI94"/>
<feature type="transmembrane region" description="Helical" evidence="2">
    <location>
        <begin position="103"/>
        <end position="120"/>
    </location>
</feature>
<keyword evidence="4" id="KW-1185">Reference proteome</keyword>
<reference evidence="3 4" key="1">
    <citation type="journal article" date="2018" name="PLoS ONE">
        <title>The draft genome of Kipferlia bialata reveals reductive genome evolution in fornicate parasites.</title>
        <authorList>
            <person name="Tanifuji G."/>
            <person name="Takabayashi S."/>
            <person name="Kume K."/>
            <person name="Takagi M."/>
            <person name="Nakayama T."/>
            <person name="Kamikawa R."/>
            <person name="Inagaki Y."/>
            <person name="Hashimoto T."/>
        </authorList>
    </citation>
    <scope>NUCLEOTIDE SEQUENCE [LARGE SCALE GENOMIC DNA]</scope>
    <source>
        <strain evidence="3">NY0173</strain>
    </source>
</reference>